<comment type="caution">
    <text evidence="2">The sequence shown here is derived from an EMBL/GenBank/DDBJ whole genome shotgun (WGS) entry which is preliminary data.</text>
</comment>
<evidence type="ECO:0000313" key="2">
    <source>
        <dbReference type="EMBL" id="KAG5581258.1"/>
    </source>
</evidence>
<accession>A0A9J5WZS7</accession>
<proteinExistence type="predicted"/>
<gene>
    <name evidence="2" type="ORF">H5410_051885</name>
</gene>
<dbReference type="EMBL" id="JACXVP010000010">
    <property type="protein sequence ID" value="KAG5581258.1"/>
    <property type="molecule type" value="Genomic_DNA"/>
</dbReference>
<sequence>MEREGGMCEGDGLKNQAEAFEEMISEVPFRYCAGESKISILNRSPEVEISQEQPPGFSKILLAKPDTIFSRVKWKAITLIEEVADKPSLSSAPVKNVTEWNCELCQKDNKNWSIGLFPKKSKFIQLVECRCDDMISGKKSEEGSSSPNNNHPPSLLIDDNADDMIKNTDHEKQNIRGFTFWCDICKIGTFAEKLMEAHKIGKNTNAKRRTKIVVLFFHQ</sequence>
<feature type="region of interest" description="Disordered" evidence="1">
    <location>
        <begin position="138"/>
        <end position="160"/>
    </location>
</feature>
<dbReference type="AlphaFoldDB" id="A0A9J5WZS7"/>
<dbReference type="PANTHER" id="PTHR47487">
    <property type="entry name" value="OS06G0651300 PROTEIN-RELATED"/>
    <property type="match status" value="1"/>
</dbReference>
<evidence type="ECO:0000256" key="1">
    <source>
        <dbReference type="SAM" id="MobiDB-lite"/>
    </source>
</evidence>
<name>A0A9J5WZS7_SOLCO</name>
<dbReference type="Proteomes" id="UP000824120">
    <property type="component" value="Chromosome 10"/>
</dbReference>
<feature type="compositionally biased region" description="Low complexity" evidence="1">
    <location>
        <begin position="143"/>
        <end position="154"/>
    </location>
</feature>
<dbReference type="OrthoDB" id="1300782at2759"/>
<protein>
    <submittedName>
        <fullName evidence="2">Uncharacterized protein</fullName>
    </submittedName>
</protein>
<dbReference type="PANTHER" id="PTHR47487:SF14">
    <property type="entry name" value="U1-TYPE DOMAIN-CONTAINING PROTEIN"/>
    <property type="match status" value="1"/>
</dbReference>
<keyword evidence="3" id="KW-1185">Reference proteome</keyword>
<reference evidence="2 3" key="1">
    <citation type="submission" date="2020-09" db="EMBL/GenBank/DDBJ databases">
        <title>De no assembly of potato wild relative species, Solanum commersonii.</title>
        <authorList>
            <person name="Cho K."/>
        </authorList>
    </citation>
    <scope>NUCLEOTIDE SEQUENCE [LARGE SCALE GENOMIC DNA]</scope>
    <source>
        <strain evidence="2">LZ3.2</strain>
        <tissue evidence="2">Leaf</tissue>
    </source>
</reference>
<evidence type="ECO:0000313" key="3">
    <source>
        <dbReference type="Proteomes" id="UP000824120"/>
    </source>
</evidence>
<organism evidence="2 3">
    <name type="scientific">Solanum commersonii</name>
    <name type="common">Commerson's wild potato</name>
    <name type="synonym">Commerson's nightshade</name>
    <dbReference type="NCBI Taxonomy" id="4109"/>
    <lineage>
        <taxon>Eukaryota</taxon>
        <taxon>Viridiplantae</taxon>
        <taxon>Streptophyta</taxon>
        <taxon>Embryophyta</taxon>
        <taxon>Tracheophyta</taxon>
        <taxon>Spermatophyta</taxon>
        <taxon>Magnoliopsida</taxon>
        <taxon>eudicotyledons</taxon>
        <taxon>Gunneridae</taxon>
        <taxon>Pentapetalae</taxon>
        <taxon>asterids</taxon>
        <taxon>lamiids</taxon>
        <taxon>Solanales</taxon>
        <taxon>Solanaceae</taxon>
        <taxon>Solanoideae</taxon>
        <taxon>Solaneae</taxon>
        <taxon>Solanum</taxon>
    </lineage>
</organism>